<feature type="region of interest" description="Disordered" evidence="1">
    <location>
        <begin position="132"/>
        <end position="168"/>
    </location>
</feature>
<protein>
    <submittedName>
        <fullName evidence="2">Uncharacterized protein</fullName>
    </submittedName>
</protein>
<dbReference type="RefSeq" id="WP_093406264.1">
    <property type="nucleotide sequence ID" value="NZ_BOPD01000009.1"/>
</dbReference>
<dbReference type="AlphaFoldDB" id="A0A9W5UQ96"/>
<gene>
    <name evidence="2" type="ORF">Vse01_14210</name>
</gene>
<feature type="compositionally biased region" description="Low complexity" evidence="1">
    <location>
        <begin position="147"/>
        <end position="156"/>
    </location>
</feature>
<evidence type="ECO:0000313" key="3">
    <source>
        <dbReference type="Proteomes" id="UP000607311"/>
    </source>
</evidence>
<keyword evidence="3" id="KW-1185">Reference proteome</keyword>
<dbReference type="Proteomes" id="UP000607311">
    <property type="component" value="Unassembled WGS sequence"/>
</dbReference>
<evidence type="ECO:0000313" key="2">
    <source>
        <dbReference type="EMBL" id="GIJ32273.1"/>
    </source>
</evidence>
<dbReference type="OrthoDB" id="3381875at2"/>
<name>A0A9W5UQ96_9ACTN</name>
<organism evidence="2 3">
    <name type="scientific">Micromonospora sediminimaris</name>
    <dbReference type="NCBI Taxonomy" id="547162"/>
    <lineage>
        <taxon>Bacteria</taxon>
        <taxon>Bacillati</taxon>
        <taxon>Actinomycetota</taxon>
        <taxon>Actinomycetes</taxon>
        <taxon>Micromonosporales</taxon>
        <taxon>Micromonosporaceae</taxon>
        <taxon>Micromonospora</taxon>
    </lineage>
</organism>
<evidence type="ECO:0000256" key="1">
    <source>
        <dbReference type="SAM" id="MobiDB-lite"/>
    </source>
</evidence>
<reference evidence="2" key="1">
    <citation type="submission" date="2021-01" db="EMBL/GenBank/DDBJ databases">
        <title>Whole genome shotgun sequence of Verrucosispora sediminis NBRC 107745.</title>
        <authorList>
            <person name="Komaki H."/>
            <person name="Tamura T."/>
        </authorList>
    </citation>
    <scope>NUCLEOTIDE SEQUENCE</scope>
    <source>
        <strain evidence="2">NBRC 107745</strain>
    </source>
</reference>
<proteinExistence type="predicted"/>
<comment type="caution">
    <text evidence="2">The sequence shown here is derived from an EMBL/GenBank/DDBJ whole genome shotgun (WGS) entry which is preliminary data.</text>
</comment>
<sequence>MIPEEDRQASWLRGSAGVEADIRQLRDFAEQLRAEVEGSYAPYLRYIADDMLTTVPNPADAFVELVHFMRTHWETQQATTNAVWGVGDATGHLAEAAKLVAEQYADTDAFSAARVADVHRALEQHGLPLAPNIDETHRQTDPPPPAVAASPSLADPTGTDNTGPVVVP</sequence>
<accession>A0A9W5UQ96</accession>
<dbReference type="EMBL" id="BOPD01000009">
    <property type="protein sequence ID" value="GIJ32273.1"/>
    <property type="molecule type" value="Genomic_DNA"/>
</dbReference>